<protein>
    <submittedName>
        <fullName evidence="1">Uncharacterized protein</fullName>
    </submittedName>
</protein>
<name>A0A7M5VFL5_9CNID</name>
<dbReference type="Proteomes" id="UP000594262">
    <property type="component" value="Unplaced"/>
</dbReference>
<dbReference type="OrthoDB" id="5964386at2759"/>
<evidence type="ECO:0000313" key="2">
    <source>
        <dbReference type="Proteomes" id="UP000594262"/>
    </source>
</evidence>
<dbReference type="EnsemblMetazoa" id="CLYHEMT012656.1">
    <property type="protein sequence ID" value="CLYHEMP012656.1"/>
    <property type="gene ID" value="CLYHEMG012656"/>
</dbReference>
<keyword evidence="2" id="KW-1185">Reference proteome</keyword>
<dbReference type="AlphaFoldDB" id="A0A7M5VFL5"/>
<organism evidence="1 2">
    <name type="scientific">Clytia hemisphaerica</name>
    <dbReference type="NCBI Taxonomy" id="252671"/>
    <lineage>
        <taxon>Eukaryota</taxon>
        <taxon>Metazoa</taxon>
        <taxon>Cnidaria</taxon>
        <taxon>Hydrozoa</taxon>
        <taxon>Hydroidolina</taxon>
        <taxon>Leptothecata</taxon>
        <taxon>Obeliida</taxon>
        <taxon>Clytiidae</taxon>
        <taxon>Clytia</taxon>
    </lineage>
</organism>
<evidence type="ECO:0000313" key="1">
    <source>
        <dbReference type="EnsemblMetazoa" id="CLYHEMP012656.1"/>
    </source>
</evidence>
<dbReference type="EnsemblMetazoa" id="CLYHEMT012655.1">
    <property type="protein sequence ID" value="CLYHEMP012655.1"/>
    <property type="gene ID" value="CLYHEMG012655"/>
</dbReference>
<sequence>MLPLILEDGVSYQQPASHLMKVMIEVEKGTQSFSNCWMYLTEEESYTANRVSDMKKTFNTQKYLSPRSISQKLKEIMKHFFTDENVIESLKSDGIFLNFARSEHFYKFGPAIDVLVSYQSPQGLGSFVVDVVPFLHIASVGQHVINPYYSDFVFMSGGKAPNYIEEGFHDPTIYWRKSHSNLEHKLFQHFKEKLRIPLMIWKTLALKNSFFNKAPIVNSFHLKNVVLLLAFDRLETLSKEWVNDTGSVNFDDFVDKWLFYPLPLQVKEVGKRLYNFFRAGTMPWAFHKNIHVKFKPKNKEICKDYNLNSMRSILADYLEDIIKSDDWCKLIHDSEITVNMNECPYSRVKGPTKCKLICKN</sequence>
<accession>A0A7M5VFL5</accession>
<proteinExistence type="predicted"/>
<reference evidence="1" key="1">
    <citation type="submission" date="2021-01" db="UniProtKB">
        <authorList>
            <consortium name="EnsemblMetazoa"/>
        </authorList>
    </citation>
    <scope>IDENTIFICATION</scope>
</reference>